<dbReference type="PANTHER" id="PTHR43177">
    <property type="entry name" value="PROTEIN NRFC"/>
    <property type="match status" value="1"/>
</dbReference>
<evidence type="ECO:0000256" key="2">
    <source>
        <dbReference type="ARBA" id="ARBA00022485"/>
    </source>
</evidence>
<evidence type="ECO:0000256" key="1">
    <source>
        <dbReference type="ARBA" id="ARBA00022448"/>
    </source>
</evidence>
<keyword evidence="10" id="KW-1185">Reference proteome</keyword>
<organism evidence="9 10">
    <name type="scientific">Desulfatitalea alkaliphila</name>
    <dbReference type="NCBI Taxonomy" id="2929485"/>
    <lineage>
        <taxon>Bacteria</taxon>
        <taxon>Pseudomonadati</taxon>
        <taxon>Thermodesulfobacteriota</taxon>
        <taxon>Desulfobacteria</taxon>
        <taxon>Desulfobacterales</taxon>
        <taxon>Desulfosarcinaceae</taxon>
        <taxon>Desulfatitalea</taxon>
    </lineage>
</organism>
<evidence type="ECO:0000256" key="5">
    <source>
        <dbReference type="ARBA" id="ARBA00022982"/>
    </source>
</evidence>
<sequence length="185" mass="20703">MAQMGFYFDQSRCTGCYTCVVACKDWYDIAAAEVNLMRVHCIEKGVFPDLSAAYLAAPCYHCAQPPCIPACPEGAISKRETDGIVVVDPDRCVGQDQCPRKCRKACPWDAPQFGPEPDAKMQKCQLCLERLEAGRQTICVEACPMFALDAGPLEDLHRKYGDIREAEGFRQRERIEPSVTFKPKE</sequence>
<dbReference type="GO" id="GO:0046872">
    <property type="term" value="F:metal ion binding"/>
    <property type="evidence" value="ECO:0007669"/>
    <property type="project" value="UniProtKB-KW"/>
</dbReference>
<dbReference type="InterPro" id="IPR050954">
    <property type="entry name" value="ET_IronSulfur_Cluster-Binding"/>
</dbReference>
<keyword evidence="2" id="KW-0004">4Fe-4S</keyword>
<keyword evidence="7" id="KW-0411">Iron-sulfur</keyword>
<feature type="domain" description="4Fe-4S ferredoxin-type" evidence="8">
    <location>
        <begin position="83"/>
        <end position="116"/>
    </location>
</feature>
<proteinExistence type="predicted"/>
<evidence type="ECO:0000313" key="9">
    <source>
        <dbReference type="EMBL" id="MCJ8501469.1"/>
    </source>
</evidence>
<name>A0AA41R2G0_9BACT</name>
<protein>
    <submittedName>
        <fullName evidence="9">4Fe-4S dicluster domain-containing protein</fullName>
    </submittedName>
</protein>
<dbReference type="EMBL" id="JALJRB010000014">
    <property type="protein sequence ID" value="MCJ8501469.1"/>
    <property type="molecule type" value="Genomic_DNA"/>
</dbReference>
<dbReference type="CDD" id="cd16371">
    <property type="entry name" value="DMSOR_beta_like"/>
    <property type="match status" value="1"/>
</dbReference>
<gene>
    <name evidence="9" type="ORF">MRX98_12860</name>
</gene>
<keyword evidence="3" id="KW-0479">Metal-binding</keyword>
<keyword evidence="1" id="KW-0813">Transport</keyword>
<dbReference type="Gene3D" id="3.30.70.20">
    <property type="match status" value="2"/>
</dbReference>
<dbReference type="SUPFAM" id="SSF54862">
    <property type="entry name" value="4Fe-4S ferredoxins"/>
    <property type="match status" value="1"/>
</dbReference>
<reference evidence="9" key="1">
    <citation type="submission" date="2022-04" db="EMBL/GenBank/DDBJ databases">
        <title>Desulfatitalea alkaliphila sp. nov., a novel anaerobic sulfate-reducing bacterium isolated from terrestrial mud volcano, Taman Peninsula, Russia.</title>
        <authorList>
            <person name="Khomyakova M.A."/>
            <person name="Merkel A.Y."/>
            <person name="Slobodkin A.I."/>
        </authorList>
    </citation>
    <scope>NUCLEOTIDE SEQUENCE</scope>
    <source>
        <strain evidence="9">M08but</strain>
    </source>
</reference>
<evidence type="ECO:0000259" key="8">
    <source>
        <dbReference type="PROSITE" id="PS51379"/>
    </source>
</evidence>
<evidence type="ECO:0000256" key="4">
    <source>
        <dbReference type="ARBA" id="ARBA00022737"/>
    </source>
</evidence>
<evidence type="ECO:0000313" key="10">
    <source>
        <dbReference type="Proteomes" id="UP001165427"/>
    </source>
</evidence>
<keyword evidence="6" id="KW-0408">Iron</keyword>
<dbReference type="Pfam" id="PF12797">
    <property type="entry name" value="Fer4_2"/>
    <property type="match status" value="1"/>
</dbReference>
<dbReference type="Proteomes" id="UP001165427">
    <property type="component" value="Unassembled WGS sequence"/>
</dbReference>
<dbReference type="Pfam" id="PF13247">
    <property type="entry name" value="Fer4_11"/>
    <property type="match status" value="1"/>
</dbReference>
<dbReference type="PROSITE" id="PS51379">
    <property type="entry name" value="4FE4S_FER_2"/>
    <property type="match status" value="2"/>
</dbReference>
<feature type="domain" description="4Fe-4S ferredoxin-type" evidence="8">
    <location>
        <begin position="4"/>
        <end position="32"/>
    </location>
</feature>
<dbReference type="AlphaFoldDB" id="A0AA41R2G0"/>
<dbReference type="GO" id="GO:0051539">
    <property type="term" value="F:4 iron, 4 sulfur cluster binding"/>
    <property type="evidence" value="ECO:0007669"/>
    <property type="project" value="UniProtKB-KW"/>
</dbReference>
<keyword evidence="4" id="KW-0677">Repeat</keyword>
<evidence type="ECO:0000256" key="3">
    <source>
        <dbReference type="ARBA" id="ARBA00022723"/>
    </source>
</evidence>
<comment type="caution">
    <text evidence="9">The sequence shown here is derived from an EMBL/GenBank/DDBJ whole genome shotgun (WGS) entry which is preliminary data.</text>
</comment>
<keyword evidence="5" id="KW-0249">Electron transport</keyword>
<evidence type="ECO:0000256" key="6">
    <source>
        <dbReference type="ARBA" id="ARBA00023004"/>
    </source>
</evidence>
<evidence type="ECO:0000256" key="7">
    <source>
        <dbReference type="ARBA" id="ARBA00023014"/>
    </source>
</evidence>
<accession>A0AA41R2G0</accession>
<dbReference type="InterPro" id="IPR017896">
    <property type="entry name" value="4Fe4S_Fe-S-bd"/>
</dbReference>
<dbReference type="PANTHER" id="PTHR43177:SF5">
    <property type="entry name" value="ANAEROBIC DIMETHYL SULFOXIDE REDUCTASE CHAIN B-RELATED"/>
    <property type="match status" value="1"/>
</dbReference>
<dbReference type="RefSeq" id="WP_246909176.1">
    <property type="nucleotide sequence ID" value="NZ_JALJRB010000014.1"/>
</dbReference>